<organism evidence="2 3">
    <name type="scientific">Fonsecaea pedrosoi CBS 271.37</name>
    <dbReference type="NCBI Taxonomy" id="1442368"/>
    <lineage>
        <taxon>Eukaryota</taxon>
        <taxon>Fungi</taxon>
        <taxon>Dikarya</taxon>
        <taxon>Ascomycota</taxon>
        <taxon>Pezizomycotina</taxon>
        <taxon>Eurotiomycetes</taxon>
        <taxon>Chaetothyriomycetidae</taxon>
        <taxon>Chaetothyriales</taxon>
        <taxon>Herpotrichiellaceae</taxon>
        <taxon>Fonsecaea</taxon>
    </lineage>
</organism>
<evidence type="ECO:0000256" key="1">
    <source>
        <dbReference type="SAM" id="MobiDB-lite"/>
    </source>
</evidence>
<dbReference type="Proteomes" id="UP000053029">
    <property type="component" value="Unassembled WGS sequence"/>
</dbReference>
<dbReference type="OrthoDB" id="4159995at2759"/>
<name>A0A0D2E1B1_9EURO</name>
<dbReference type="AlphaFoldDB" id="A0A0D2E1B1"/>
<reference evidence="2 3" key="1">
    <citation type="submission" date="2015-01" db="EMBL/GenBank/DDBJ databases">
        <title>The Genome Sequence of Fonsecaea pedrosoi CBS 271.37.</title>
        <authorList>
            <consortium name="The Broad Institute Genomics Platform"/>
            <person name="Cuomo C."/>
            <person name="de Hoog S."/>
            <person name="Gorbushina A."/>
            <person name="Stielow B."/>
            <person name="Teixiera M."/>
            <person name="Abouelleil A."/>
            <person name="Chapman S.B."/>
            <person name="Priest M."/>
            <person name="Young S.K."/>
            <person name="Wortman J."/>
            <person name="Nusbaum C."/>
            <person name="Birren B."/>
        </authorList>
    </citation>
    <scope>NUCLEOTIDE SEQUENCE [LARGE SCALE GENOMIC DNA]</scope>
    <source>
        <strain evidence="2 3">CBS 271.37</strain>
    </source>
</reference>
<gene>
    <name evidence="2" type="ORF">Z517_03102</name>
</gene>
<evidence type="ECO:0000313" key="2">
    <source>
        <dbReference type="EMBL" id="KIW83856.1"/>
    </source>
</evidence>
<keyword evidence="3" id="KW-1185">Reference proteome</keyword>
<feature type="region of interest" description="Disordered" evidence="1">
    <location>
        <begin position="31"/>
        <end position="88"/>
    </location>
</feature>
<dbReference type="VEuPathDB" id="FungiDB:Z517_03102"/>
<dbReference type="GeneID" id="25302592"/>
<accession>A0A0D2E1B1</accession>
<dbReference type="PANTHER" id="PTHR37540">
    <property type="entry name" value="TRANSCRIPTION FACTOR (ACR-2), PUTATIVE-RELATED-RELATED"/>
    <property type="match status" value="1"/>
</dbReference>
<protein>
    <recommendedName>
        <fullName evidence="4">Transcription factor domain-containing protein</fullName>
    </recommendedName>
</protein>
<dbReference type="HOGENOM" id="CLU_025452_0_0_1"/>
<sequence>MGRGSDRPVTFVFDGYQGSNVLNRSTINAHVARQAHQRRREKDEALKNKGRSGGAGGRVENEKRQVQKQQHQQQPSSTGTAPRTEDYDSGYESGLLTPVILAGNSDPFASQTIAVTPEVHRLLVFTRDFILPAIHANEASVVGGRHHIDRFWMDSVRALDDGGVAGYAYLARSAAILSTLTAHSRSSVVMALQYLGKATNNLRKSMAKRSRPDAQPDVWSVYALFCAEIAAGNLQGAGVHGLMLRRLLQPDGGRTFDGERRLLMVVLQQDITRACLSLTRPSFDLLRWAEENLPARITDDLNREGGDGVCHPSAFPFSTANLSPSLSPTLRAVFVGVREWLDALGMIMLNRDLFNLAILINGAMRIMVLEGCLLNNYLDCMQDWELGHSPAALAEACLSLAALYWVRRAAHERMDAGSKLEEAGSWAFDMSRIVSTTLRDLDARILRMEASSALSPAETQVRTAEDRLWCLYVGTVAECNVRSQSQRWRQKQGKSQKQDRRPAVTTTTATAERDGNLGCECGCESECNYHGPRFTQLATNEMHLSTWSEIEAVAQRYLYVDMISHKTKKWYANETSRPVGFPP</sequence>
<proteinExistence type="predicted"/>
<dbReference type="RefSeq" id="XP_013287664.1">
    <property type="nucleotide sequence ID" value="XM_013432210.1"/>
</dbReference>
<evidence type="ECO:0008006" key="4">
    <source>
        <dbReference type="Google" id="ProtNLM"/>
    </source>
</evidence>
<dbReference type="PANTHER" id="PTHR37540:SF5">
    <property type="entry name" value="TRANSCRIPTION FACTOR DOMAIN-CONTAINING PROTEIN"/>
    <property type="match status" value="1"/>
</dbReference>
<dbReference type="EMBL" id="KN846970">
    <property type="protein sequence ID" value="KIW83856.1"/>
    <property type="molecule type" value="Genomic_DNA"/>
</dbReference>
<evidence type="ECO:0000313" key="3">
    <source>
        <dbReference type="Proteomes" id="UP000053029"/>
    </source>
</evidence>
<feature type="region of interest" description="Disordered" evidence="1">
    <location>
        <begin position="488"/>
        <end position="509"/>
    </location>
</feature>